<dbReference type="InterPro" id="IPR025411">
    <property type="entry name" value="DUF4136"/>
</dbReference>
<dbReference type="Proteomes" id="UP001209701">
    <property type="component" value="Unassembled WGS sequence"/>
</dbReference>
<dbReference type="Pfam" id="PF13590">
    <property type="entry name" value="DUF4136"/>
    <property type="match status" value="1"/>
</dbReference>
<sequence>MTNSKYLLSPLLAPALALTLTLGGLGLSGCATGPQVQVEMDRSADFSQYKTFAFVSPLGTDRSGYQTIVSGQLKASAQRELEARGLRYDAAAPQLLINFNASLSEKLRLSPGTGYGIGYYGYRGGLYAPWPYYRDMNSVSQYTEGTLNIDVVDAARKQMIWEGVVTGTVSDHLTPEQTEAAINKALAAAFVKFPRAPLAAPAAKAP</sequence>
<comment type="caution">
    <text evidence="2">The sequence shown here is derived from an EMBL/GenBank/DDBJ whole genome shotgun (WGS) entry which is preliminary data.</text>
</comment>
<protein>
    <submittedName>
        <fullName evidence="2">DUF4136 domain-containing protein</fullName>
    </submittedName>
</protein>
<dbReference type="RefSeq" id="WP_263573627.1">
    <property type="nucleotide sequence ID" value="NZ_JAJIRN010000012.1"/>
</dbReference>
<accession>A0ABT2YLW0</accession>
<reference evidence="2 3" key="1">
    <citation type="submission" date="2021-11" db="EMBL/GenBank/DDBJ databases">
        <authorList>
            <person name="Liang Q."/>
            <person name="Mou H."/>
            <person name="Liu Z."/>
        </authorList>
    </citation>
    <scope>NUCLEOTIDE SEQUENCE [LARGE SCALE GENOMIC DNA]</scope>
    <source>
        <strain evidence="2 3">CHU3</strain>
    </source>
</reference>
<keyword evidence="3" id="KW-1185">Reference proteome</keyword>
<evidence type="ECO:0000259" key="1">
    <source>
        <dbReference type="Pfam" id="PF13590"/>
    </source>
</evidence>
<organism evidence="2 3">
    <name type="scientific">Roseateles oligotrophus</name>
    <dbReference type="NCBI Taxonomy" id="1769250"/>
    <lineage>
        <taxon>Bacteria</taxon>
        <taxon>Pseudomonadati</taxon>
        <taxon>Pseudomonadota</taxon>
        <taxon>Betaproteobacteria</taxon>
        <taxon>Burkholderiales</taxon>
        <taxon>Sphaerotilaceae</taxon>
        <taxon>Roseateles</taxon>
    </lineage>
</organism>
<evidence type="ECO:0000313" key="2">
    <source>
        <dbReference type="EMBL" id="MCV2371047.1"/>
    </source>
</evidence>
<name>A0ABT2YLW0_9BURK</name>
<proteinExistence type="predicted"/>
<dbReference type="PROSITE" id="PS51257">
    <property type="entry name" value="PROKAR_LIPOPROTEIN"/>
    <property type="match status" value="1"/>
</dbReference>
<gene>
    <name evidence="2" type="ORF">LNV07_23410</name>
</gene>
<dbReference type="EMBL" id="JAJIRN010000012">
    <property type="protein sequence ID" value="MCV2371047.1"/>
    <property type="molecule type" value="Genomic_DNA"/>
</dbReference>
<evidence type="ECO:0000313" key="3">
    <source>
        <dbReference type="Proteomes" id="UP001209701"/>
    </source>
</evidence>
<feature type="domain" description="DUF4136" evidence="1">
    <location>
        <begin position="36"/>
        <end position="194"/>
    </location>
</feature>
<dbReference type="Gene3D" id="3.30.160.670">
    <property type="match status" value="1"/>
</dbReference>